<gene>
    <name evidence="2" type="ORF">EL17_02540</name>
</gene>
<dbReference type="PANTHER" id="PTHR18964:SF149">
    <property type="entry name" value="BIFUNCTIONAL UDP-N-ACETYLGLUCOSAMINE 2-EPIMERASE_N-ACETYLMANNOSAMINE KINASE"/>
    <property type="match status" value="1"/>
</dbReference>
<dbReference type="STRING" id="1048983.EL17_02540"/>
<proteinExistence type="inferred from homology"/>
<dbReference type="InterPro" id="IPR000600">
    <property type="entry name" value="ROK"/>
</dbReference>
<dbReference type="Gene3D" id="3.30.420.40">
    <property type="match status" value="2"/>
</dbReference>
<dbReference type="Pfam" id="PF00480">
    <property type="entry name" value="ROK"/>
    <property type="match status" value="1"/>
</dbReference>
<comment type="similarity">
    <text evidence="1">Belongs to the ROK (NagC/XylR) family.</text>
</comment>
<dbReference type="EMBL" id="JMIH01000014">
    <property type="protein sequence ID" value="KEO74572.1"/>
    <property type="molecule type" value="Genomic_DNA"/>
</dbReference>
<evidence type="ECO:0000313" key="2">
    <source>
        <dbReference type="EMBL" id="KEO74572.1"/>
    </source>
</evidence>
<accession>A0A074LL57</accession>
<dbReference type="eggNOG" id="COG1940">
    <property type="taxonomic scope" value="Bacteria"/>
</dbReference>
<evidence type="ECO:0000313" key="3">
    <source>
        <dbReference type="Proteomes" id="UP000027821"/>
    </source>
</evidence>
<reference evidence="2 3" key="1">
    <citation type="submission" date="2014-04" db="EMBL/GenBank/DDBJ databases">
        <title>Characterization and application of a salt tolerant electro-active bacterium.</title>
        <authorList>
            <person name="Yang L."/>
            <person name="Wei S."/>
            <person name="Tay Q.X.M."/>
        </authorList>
    </citation>
    <scope>NUCLEOTIDE SEQUENCE [LARGE SCALE GENOMIC DNA]</scope>
    <source>
        <strain evidence="2 3">LY1</strain>
    </source>
</reference>
<dbReference type="SUPFAM" id="SSF53067">
    <property type="entry name" value="Actin-like ATPase domain"/>
    <property type="match status" value="1"/>
</dbReference>
<dbReference type="Proteomes" id="UP000027821">
    <property type="component" value="Unassembled WGS sequence"/>
</dbReference>
<evidence type="ECO:0000256" key="1">
    <source>
        <dbReference type="ARBA" id="ARBA00006479"/>
    </source>
</evidence>
<dbReference type="AlphaFoldDB" id="A0A074LL57"/>
<organism evidence="2 3">
    <name type="scientific">Anditalea andensis</name>
    <dbReference type="NCBI Taxonomy" id="1048983"/>
    <lineage>
        <taxon>Bacteria</taxon>
        <taxon>Pseudomonadati</taxon>
        <taxon>Bacteroidota</taxon>
        <taxon>Cytophagia</taxon>
        <taxon>Cytophagales</taxon>
        <taxon>Cytophagaceae</taxon>
        <taxon>Anditalea</taxon>
    </lineage>
</organism>
<protein>
    <submittedName>
        <fullName evidence="2">ROK family transcriptional regulator</fullName>
    </submittedName>
</protein>
<comment type="caution">
    <text evidence="2">The sequence shown here is derived from an EMBL/GenBank/DDBJ whole genome shotgun (WGS) entry which is preliminary data.</text>
</comment>
<dbReference type="PANTHER" id="PTHR18964">
    <property type="entry name" value="ROK (REPRESSOR, ORF, KINASE) FAMILY"/>
    <property type="match status" value="1"/>
</dbReference>
<sequence length="286" mass="31243">MLGMDIGGTKIASAIGINGELYHQKKVPTPSESSQEMVLQTIVEHISGYLSYDFKEIGIGSPGLVDTAQGIIYHLANIPSFKEVNLKSYLENIFEVPVHINNDANCFVLGEHQLAQQYQHLVGITLGTGIGAGIIANGKLYGGHQCGAGEWGGASYLNKTYEDYCSGKFFRKRSGLSSKELFKLAQDDDPLALAVFQEFGTHVGKLVNQIMFAYAPEAIVLGGSISKAFPFFKDSLRQMIRTFPYKSISNNLHVYVSTTEDAAIYGAISLVETRALTDETVSEKRI</sequence>
<name>A0A074LL57_9BACT</name>
<keyword evidence="3" id="KW-1185">Reference proteome</keyword>
<dbReference type="InterPro" id="IPR043129">
    <property type="entry name" value="ATPase_NBD"/>
</dbReference>